<dbReference type="AlphaFoldDB" id="A0A2N3PP41"/>
<dbReference type="PRINTS" id="PR00260">
    <property type="entry name" value="CHEMTRNSDUCR"/>
</dbReference>
<feature type="transmembrane region" description="Helical" evidence="4">
    <location>
        <begin position="195"/>
        <end position="219"/>
    </location>
</feature>
<dbReference type="Gene3D" id="6.10.340.10">
    <property type="match status" value="1"/>
</dbReference>
<dbReference type="PANTHER" id="PTHR32089">
    <property type="entry name" value="METHYL-ACCEPTING CHEMOTAXIS PROTEIN MCPB"/>
    <property type="match status" value="1"/>
</dbReference>
<comment type="caution">
    <text evidence="7">The sequence shown here is derived from an EMBL/GenBank/DDBJ whole genome shotgun (WGS) entry which is preliminary data.</text>
</comment>
<dbReference type="GO" id="GO:0016020">
    <property type="term" value="C:membrane"/>
    <property type="evidence" value="ECO:0007669"/>
    <property type="project" value="InterPro"/>
</dbReference>
<accession>A0A2N3PP41</accession>
<proteinExistence type="inferred from homology"/>
<dbReference type="Pfam" id="PF00015">
    <property type="entry name" value="MCPsignal"/>
    <property type="match status" value="1"/>
</dbReference>
<evidence type="ECO:0000256" key="3">
    <source>
        <dbReference type="PROSITE-ProRule" id="PRU00284"/>
    </source>
</evidence>
<reference evidence="8" key="1">
    <citation type="submission" date="2017-12" db="EMBL/GenBank/DDBJ databases">
        <title>Draft genome sequence of Telmatospirillum siberiense 26-4b1T, an acidotolerant peatland alphaproteobacterium potentially involved in sulfur cycling.</title>
        <authorList>
            <person name="Hausmann B."/>
            <person name="Pjevac P."/>
            <person name="Schreck K."/>
            <person name="Herbold C.W."/>
            <person name="Daims H."/>
            <person name="Wagner M."/>
            <person name="Pester M."/>
            <person name="Loy A."/>
        </authorList>
    </citation>
    <scope>NUCLEOTIDE SEQUENCE [LARGE SCALE GENOMIC DNA]</scope>
    <source>
        <strain evidence="8">26-4b1</strain>
    </source>
</reference>
<dbReference type="GO" id="GO:0004888">
    <property type="term" value="F:transmembrane signaling receptor activity"/>
    <property type="evidence" value="ECO:0007669"/>
    <property type="project" value="InterPro"/>
</dbReference>
<dbReference type="InterPro" id="IPR004090">
    <property type="entry name" value="Chemotax_Me-accpt_rcpt"/>
</dbReference>
<dbReference type="Gene3D" id="1.10.287.950">
    <property type="entry name" value="Methyl-accepting chemotaxis protein"/>
    <property type="match status" value="1"/>
</dbReference>
<dbReference type="InterPro" id="IPR003660">
    <property type="entry name" value="HAMP_dom"/>
</dbReference>
<protein>
    <recommendedName>
        <fullName evidence="9">Methyl-accepting chemotaxis protein</fullName>
    </recommendedName>
</protein>
<keyword evidence="1 3" id="KW-0807">Transducer</keyword>
<dbReference type="Pfam" id="PF00672">
    <property type="entry name" value="HAMP"/>
    <property type="match status" value="1"/>
</dbReference>
<evidence type="ECO:0000313" key="8">
    <source>
        <dbReference type="Proteomes" id="UP000233293"/>
    </source>
</evidence>
<dbReference type="SUPFAM" id="SSF58104">
    <property type="entry name" value="Methyl-accepting chemotaxis protein (MCP) signaling domain"/>
    <property type="match status" value="1"/>
</dbReference>
<sequence>MGMTYWFSRLSIIGKISIPGFLLLLSFISIVAYAAQAISTENEITQMIAKRVAPTIAASIGIRADIRSASLSSYKYTMERDPERVQSQAKAFDEAMVAIRADIKDWEVHTIQPDGAVRARKFNGILDQYEQLVRRMFELARTGEAVRSPDEDRRVRNAIGAARLSLEQETALLVDDAVETLRKSSDSSEETYARVLWQLLVGASVGVAAVGGLVAWIMIAQISRPLARMTGLLQRLSHGDLSVSIDEAGRHDEIGVLAGTLSVFKQTAIDRVALEKDAEAARALRDKRVLALEALLQDFETKIGSMTNMIAAAAQELDATAGSMANTAKQAGLQVKTVSSATQSAHENVQVVAAGAEELSASIREISRQVARSSAVAEKAVNDTQRTDAIVQTLADRARTIGEVVKLITDIAGQTNLLALNATIEAARAGDAGKGFAVVASEVKALANQTSRATDEIGEQITQIQDATSEAVEAISGIAGVIGEVSVIAKSIASAIEQQETATAEIAQSVQATAGATRDVSANIGGVSDAADETGAAAGEVLTASGMLAVQAESLSSEVESFISAVKAA</sequence>
<evidence type="ECO:0000259" key="5">
    <source>
        <dbReference type="PROSITE" id="PS50111"/>
    </source>
</evidence>
<feature type="domain" description="Methyl-accepting transducer" evidence="5">
    <location>
        <begin position="306"/>
        <end position="549"/>
    </location>
</feature>
<evidence type="ECO:0008006" key="9">
    <source>
        <dbReference type="Google" id="ProtNLM"/>
    </source>
</evidence>
<dbReference type="Proteomes" id="UP000233293">
    <property type="component" value="Unassembled WGS sequence"/>
</dbReference>
<evidence type="ECO:0000259" key="6">
    <source>
        <dbReference type="PROSITE" id="PS50885"/>
    </source>
</evidence>
<keyword evidence="4" id="KW-0812">Transmembrane</keyword>
<dbReference type="PROSITE" id="PS50885">
    <property type="entry name" value="HAMP"/>
    <property type="match status" value="1"/>
</dbReference>
<keyword evidence="4" id="KW-1133">Transmembrane helix</keyword>
<dbReference type="GO" id="GO:0007165">
    <property type="term" value="P:signal transduction"/>
    <property type="evidence" value="ECO:0007669"/>
    <property type="project" value="UniProtKB-KW"/>
</dbReference>
<comment type="similarity">
    <text evidence="2">Belongs to the methyl-accepting chemotaxis (MCP) protein family.</text>
</comment>
<dbReference type="SMART" id="SM00283">
    <property type="entry name" value="MA"/>
    <property type="match status" value="1"/>
</dbReference>
<organism evidence="7 8">
    <name type="scientific">Telmatospirillum siberiense</name>
    <dbReference type="NCBI Taxonomy" id="382514"/>
    <lineage>
        <taxon>Bacteria</taxon>
        <taxon>Pseudomonadati</taxon>
        <taxon>Pseudomonadota</taxon>
        <taxon>Alphaproteobacteria</taxon>
        <taxon>Rhodospirillales</taxon>
        <taxon>Rhodospirillaceae</taxon>
        <taxon>Telmatospirillum</taxon>
    </lineage>
</organism>
<evidence type="ECO:0000256" key="2">
    <source>
        <dbReference type="ARBA" id="ARBA00029447"/>
    </source>
</evidence>
<dbReference type="EMBL" id="PIUM01000036">
    <property type="protein sequence ID" value="PKU22193.1"/>
    <property type="molecule type" value="Genomic_DNA"/>
</dbReference>
<dbReference type="PROSITE" id="PS50111">
    <property type="entry name" value="CHEMOTAXIS_TRANSDUC_2"/>
    <property type="match status" value="1"/>
</dbReference>
<dbReference type="InterPro" id="IPR004089">
    <property type="entry name" value="MCPsignal_dom"/>
</dbReference>
<feature type="domain" description="HAMP" evidence="6">
    <location>
        <begin position="220"/>
        <end position="273"/>
    </location>
</feature>
<keyword evidence="4" id="KW-0472">Membrane</keyword>
<dbReference type="SMART" id="SM00304">
    <property type="entry name" value="HAMP"/>
    <property type="match status" value="1"/>
</dbReference>
<name>A0A2N3PP41_9PROT</name>
<evidence type="ECO:0000256" key="1">
    <source>
        <dbReference type="ARBA" id="ARBA00023224"/>
    </source>
</evidence>
<evidence type="ECO:0000256" key="4">
    <source>
        <dbReference type="SAM" id="Phobius"/>
    </source>
</evidence>
<dbReference type="RefSeq" id="WP_101252961.1">
    <property type="nucleotide sequence ID" value="NZ_PIUM01000036.1"/>
</dbReference>
<dbReference type="GO" id="GO:0006935">
    <property type="term" value="P:chemotaxis"/>
    <property type="evidence" value="ECO:0007669"/>
    <property type="project" value="InterPro"/>
</dbReference>
<keyword evidence="8" id="KW-1185">Reference proteome</keyword>
<evidence type="ECO:0000313" key="7">
    <source>
        <dbReference type="EMBL" id="PKU22193.1"/>
    </source>
</evidence>
<dbReference type="CDD" id="cd06225">
    <property type="entry name" value="HAMP"/>
    <property type="match status" value="1"/>
</dbReference>
<dbReference type="PANTHER" id="PTHR32089:SF112">
    <property type="entry name" value="LYSOZYME-LIKE PROTEIN-RELATED"/>
    <property type="match status" value="1"/>
</dbReference>
<gene>
    <name evidence="7" type="ORF">CWS72_22825</name>
</gene>